<sequence>MVISNQKIMNIFEKFARRAKKKNHDDGSSTTSTKDSDHTKEIAMICNDIDNNIVPTRLTSVTTMDSVKSWGNTPLEVVDPKVSDLIEHEKHHQSHGVELITSDTFISFNNLKRGFIGIDSSTFIAYLYRSVASFSWDIFVYDLKKKMHDRLFSLFSGEGIILVSHIFLWDLGIKKRRTCRRKIHCRYSIECVKSIESWNV</sequence>
<reference evidence="3" key="1">
    <citation type="journal article" date="2016" name="Nature">
        <title>The genome of the seagrass Zostera marina reveals angiosperm adaptation to the sea.</title>
        <authorList>
            <person name="Olsen J.L."/>
            <person name="Rouze P."/>
            <person name="Verhelst B."/>
            <person name="Lin Y.-C."/>
            <person name="Bayer T."/>
            <person name="Collen J."/>
            <person name="Dattolo E."/>
            <person name="De Paoli E."/>
            <person name="Dittami S."/>
            <person name="Maumus F."/>
            <person name="Michel G."/>
            <person name="Kersting A."/>
            <person name="Lauritano C."/>
            <person name="Lohaus R."/>
            <person name="Toepel M."/>
            <person name="Tonon T."/>
            <person name="Vanneste K."/>
            <person name="Amirebrahimi M."/>
            <person name="Brakel J."/>
            <person name="Bostroem C."/>
            <person name="Chovatia M."/>
            <person name="Grimwood J."/>
            <person name="Jenkins J.W."/>
            <person name="Jueterbock A."/>
            <person name="Mraz A."/>
            <person name="Stam W.T."/>
            <person name="Tice H."/>
            <person name="Bornberg-Bauer E."/>
            <person name="Green P.J."/>
            <person name="Pearson G.A."/>
            <person name="Procaccini G."/>
            <person name="Duarte C.M."/>
            <person name="Schmutz J."/>
            <person name="Reusch T.B.H."/>
            <person name="Van de Peer Y."/>
        </authorList>
    </citation>
    <scope>NUCLEOTIDE SEQUENCE [LARGE SCALE GENOMIC DNA]</scope>
    <source>
        <strain evidence="3">cv. Finnish</strain>
    </source>
</reference>
<keyword evidence="1" id="KW-1133">Transmembrane helix</keyword>
<feature type="transmembrane region" description="Helical" evidence="1">
    <location>
        <begin position="114"/>
        <end position="131"/>
    </location>
</feature>
<dbReference type="AlphaFoldDB" id="A0A0K9P2M1"/>
<feature type="transmembrane region" description="Helical" evidence="1">
    <location>
        <begin position="151"/>
        <end position="172"/>
    </location>
</feature>
<evidence type="ECO:0000313" key="2">
    <source>
        <dbReference type="EMBL" id="KMZ62497.1"/>
    </source>
</evidence>
<proteinExistence type="predicted"/>
<dbReference type="EMBL" id="LFYR01001351">
    <property type="protein sequence ID" value="KMZ62497.1"/>
    <property type="molecule type" value="Genomic_DNA"/>
</dbReference>
<keyword evidence="3" id="KW-1185">Reference proteome</keyword>
<evidence type="ECO:0000256" key="1">
    <source>
        <dbReference type="SAM" id="Phobius"/>
    </source>
</evidence>
<keyword evidence="1" id="KW-0472">Membrane</keyword>
<dbReference type="OrthoDB" id="1742067at2759"/>
<keyword evidence="1" id="KW-0812">Transmembrane</keyword>
<organism evidence="2 3">
    <name type="scientific">Zostera marina</name>
    <name type="common">Eelgrass</name>
    <dbReference type="NCBI Taxonomy" id="29655"/>
    <lineage>
        <taxon>Eukaryota</taxon>
        <taxon>Viridiplantae</taxon>
        <taxon>Streptophyta</taxon>
        <taxon>Embryophyta</taxon>
        <taxon>Tracheophyta</taxon>
        <taxon>Spermatophyta</taxon>
        <taxon>Magnoliopsida</taxon>
        <taxon>Liliopsida</taxon>
        <taxon>Zosteraceae</taxon>
        <taxon>Zostera</taxon>
    </lineage>
</organism>
<protein>
    <submittedName>
        <fullName evidence="2">Uncharacterized protein</fullName>
    </submittedName>
</protein>
<dbReference type="STRING" id="29655.A0A0K9P2M1"/>
<name>A0A0K9P2M1_ZOSMR</name>
<gene>
    <name evidence="2" type="ORF">ZOSMA_45G00380</name>
</gene>
<evidence type="ECO:0000313" key="3">
    <source>
        <dbReference type="Proteomes" id="UP000036987"/>
    </source>
</evidence>
<dbReference type="Proteomes" id="UP000036987">
    <property type="component" value="Unassembled WGS sequence"/>
</dbReference>
<accession>A0A0K9P2M1</accession>
<comment type="caution">
    <text evidence="2">The sequence shown here is derived from an EMBL/GenBank/DDBJ whole genome shotgun (WGS) entry which is preliminary data.</text>
</comment>